<dbReference type="PROSITE" id="PS50966">
    <property type="entry name" value="ZF_SWIM"/>
    <property type="match status" value="1"/>
</dbReference>
<dbReference type="KEGG" id="acel:acsn021_25710"/>
<dbReference type="GO" id="GO:0004386">
    <property type="term" value="F:helicase activity"/>
    <property type="evidence" value="ECO:0007669"/>
    <property type="project" value="UniProtKB-KW"/>
</dbReference>
<keyword evidence="3" id="KW-1185">Reference proteome</keyword>
<dbReference type="PANTHER" id="PTHR10799">
    <property type="entry name" value="SNF2/RAD54 HELICASE FAMILY"/>
    <property type="match status" value="1"/>
</dbReference>
<dbReference type="GO" id="GO:0008270">
    <property type="term" value="F:zinc ion binding"/>
    <property type="evidence" value="ECO:0007669"/>
    <property type="project" value="InterPro"/>
</dbReference>
<reference evidence="2 3" key="1">
    <citation type="journal article" date="2016" name="Int. J. Syst. Evol. Microbiol.">
        <title>Descriptions of Anaerotaenia torta gen. nov., sp. nov. and Anaerocolumna cellulosilytica gen. nov., sp. nov. isolated from a methanogenic reactor of cattle waste.</title>
        <authorList>
            <person name="Uek A."/>
            <person name="Ohtaki Y."/>
            <person name="Kaku N."/>
            <person name="Ueki K."/>
        </authorList>
    </citation>
    <scope>NUCLEOTIDE SEQUENCE [LARGE SCALE GENOMIC DNA]</scope>
    <source>
        <strain evidence="2 3">SN021</strain>
    </source>
</reference>
<dbReference type="GO" id="GO:0005524">
    <property type="term" value="F:ATP binding"/>
    <property type="evidence" value="ECO:0007669"/>
    <property type="project" value="InterPro"/>
</dbReference>
<evidence type="ECO:0000256" key="1">
    <source>
        <dbReference type="ARBA" id="ARBA00022801"/>
    </source>
</evidence>
<dbReference type="InterPro" id="IPR013663">
    <property type="entry name" value="Helicase_SWF/SNF/SWI_bac"/>
</dbReference>
<dbReference type="SUPFAM" id="SSF52540">
    <property type="entry name" value="P-loop containing nucleoside triphosphate hydrolases"/>
    <property type="match status" value="2"/>
</dbReference>
<dbReference type="InterPro" id="IPR038718">
    <property type="entry name" value="SNF2-like_sf"/>
</dbReference>
<evidence type="ECO:0000313" key="3">
    <source>
        <dbReference type="Proteomes" id="UP000515561"/>
    </source>
</evidence>
<proteinExistence type="predicted"/>
<keyword evidence="2" id="KW-0347">Helicase</keyword>
<dbReference type="SMART" id="SM00487">
    <property type="entry name" value="DEXDc"/>
    <property type="match status" value="1"/>
</dbReference>
<dbReference type="GO" id="GO:0016787">
    <property type="term" value="F:hydrolase activity"/>
    <property type="evidence" value="ECO:0007669"/>
    <property type="project" value="UniProtKB-KW"/>
</dbReference>
<accession>A0A6S6R6B7</accession>
<dbReference type="AlphaFoldDB" id="A0A6S6R6B7"/>
<dbReference type="RefSeq" id="WP_184088559.1">
    <property type="nucleotide sequence ID" value="NZ_AP023367.1"/>
</dbReference>
<dbReference type="CDD" id="cd18012">
    <property type="entry name" value="DEXQc_arch_SWI2_SNF2"/>
    <property type="match status" value="1"/>
</dbReference>
<dbReference type="Pfam" id="PF08455">
    <property type="entry name" value="SNF2_assoc"/>
    <property type="match status" value="1"/>
</dbReference>
<keyword evidence="2" id="KW-0547">Nucleotide-binding</keyword>
<evidence type="ECO:0000313" key="2">
    <source>
        <dbReference type="EMBL" id="BCJ95002.1"/>
    </source>
</evidence>
<sequence>MIRLSRMGIRNIAASETVYSRGLQDYKQNHIVNATWSNAKKQYRVTVKDNFEYQVVIQVFEDGSFEHKCNCSEHLKEQGACKHVVAALFFILNYVERSMIEEPDNPAEKTVYNILGYFGNQMEVKQQGETYHLKLAISIPSIIRSESGNALVSLRVGNNHYYKIQSVKKFLSDIYNKENIILGKEFKFIHGESKFDRQSQKVLDYILEIYEIQEAIDKLFYSKLFSKAQIVLTKNMLLRLLELLEEYEFSLELYGKAYEAVVYTTNNPTIKYDLSLIEDGIVMDYHGKYSVVPITEAGELLYYNGCIYKPSKRFLSNYLPFYNNLGIHKEPLIFKGVNKSKFLEVVLPRISETMELTVPKEIQDRFIVEELTPVVYLDRVKNNIQAELRFQYGEHEINAFENAPSDNYIIVRQPQKEDYYIDYMEKLGFQPKMHSFVMRNEEEIYQFLTHGIQELSKICELYYSEAFKKINIKSPGNFKAGLRVSNGMDLLEMDLNYEDVPKDELKDLFRSYRMKKKYYRLKNGNFVNLEDGTIQEVWDILNYLGVGGKDISGETISLSKNTALYLNKVFQEKSLEVDKNEGFSALVENILNPAQTEYAPPNDIRAELRSYQVTGYKWLRTLASNNLGGILADDMGLGKTLQTIVYITSIKEAKKNAKFLIVCPSSLIYNWQDEIENFAPMLISVVVTGNPKERQDFIEAIDKTDILITSYPLIRRDINFYQKLCFHTVFIDEAQYIKNADSLNAKSVKLLEAEHKFALTGTPIENSLSELWSIFDFIMPDYLFSHTKFMNQYEKPILREEEGVLEDLNRRILPFILRRMKKDVLQELPDKVETKMLTDMSEEQKKIYMSYVENAKNEIDLEIKEKGLEKSKLKILAALTRLRQICCHPGTFLENYEGGSGKLELLMEIITDAIANDHRILVFSQFTSMLGIIEKELQKQNIDNFYLEGSTKVKDRNDYVKRFNQGEGKVFLISLKAGGTGLNLVGADTVIHYDPWWNPAVEEQATDRAYRIGQVNSVHVIKLITKGTIEEKIYKLQIRKKNLSESVIQSQEVFINSLTKEELEDIFVL</sequence>
<dbReference type="InterPro" id="IPR027417">
    <property type="entry name" value="P-loop_NTPase"/>
</dbReference>
<name>A0A6S6R6B7_9FIRM</name>
<keyword evidence="1" id="KW-0378">Hydrolase</keyword>
<protein>
    <submittedName>
        <fullName evidence="2">Helicase</fullName>
    </submittedName>
</protein>
<keyword evidence="2" id="KW-0067">ATP-binding</keyword>
<dbReference type="InterPro" id="IPR001650">
    <property type="entry name" value="Helicase_C-like"/>
</dbReference>
<dbReference type="InterPro" id="IPR049730">
    <property type="entry name" value="SNF2/RAD54-like_C"/>
</dbReference>
<dbReference type="Pfam" id="PF00176">
    <property type="entry name" value="SNF2-rel_dom"/>
    <property type="match status" value="1"/>
</dbReference>
<dbReference type="PROSITE" id="PS51192">
    <property type="entry name" value="HELICASE_ATP_BIND_1"/>
    <property type="match status" value="1"/>
</dbReference>
<dbReference type="FunFam" id="3.40.50.300:FF:000533">
    <property type="entry name" value="Helicase, Snf2 family"/>
    <property type="match status" value="1"/>
</dbReference>
<dbReference type="InterPro" id="IPR000330">
    <property type="entry name" value="SNF2_N"/>
</dbReference>
<dbReference type="SMART" id="SM00490">
    <property type="entry name" value="HELICc"/>
    <property type="match status" value="1"/>
</dbReference>
<dbReference type="Pfam" id="PF00271">
    <property type="entry name" value="Helicase_C"/>
    <property type="match status" value="1"/>
</dbReference>
<dbReference type="CDD" id="cd18793">
    <property type="entry name" value="SF2_C_SNF"/>
    <property type="match status" value="1"/>
</dbReference>
<organism evidence="2 3">
    <name type="scientific">Anaerocolumna cellulosilytica</name>
    <dbReference type="NCBI Taxonomy" id="433286"/>
    <lineage>
        <taxon>Bacteria</taxon>
        <taxon>Bacillati</taxon>
        <taxon>Bacillota</taxon>
        <taxon>Clostridia</taxon>
        <taxon>Lachnospirales</taxon>
        <taxon>Lachnospiraceae</taxon>
        <taxon>Anaerocolumna</taxon>
    </lineage>
</organism>
<dbReference type="InterPro" id="IPR007527">
    <property type="entry name" value="Znf_SWIM"/>
</dbReference>
<dbReference type="Pfam" id="PF04434">
    <property type="entry name" value="SWIM"/>
    <property type="match status" value="1"/>
</dbReference>
<dbReference type="EMBL" id="AP023367">
    <property type="protein sequence ID" value="BCJ95002.1"/>
    <property type="molecule type" value="Genomic_DNA"/>
</dbReference>
<dbReference type="Gene3D" id="3.40.50.300">
    <property type="entry name" value="P-loop containing nucleotide triphosphate hydrolases"/>
    <property type="match status" value="1"/>
</dbReference>
<dbReference type="Proteomes" id="UP000515561">
    <property type="component" value="Chromosome"/>
</dbReference>
<dbReference type="InterPro" id="IPR014001">
    <property type="entry name" value="Helicase_ATP-bd"/>
</dbReference>
<gene>
    <name evidence="2" type="ORF">acsn021_25710</name>
</gene>
<dbReference type="PROSITE" id="PS51194">
    <property type="entry name" value="HELICASE_CTER"/>
    <property type="match status" value="1"/>
</dbReference>
<dbReference type="Gene3D" id="3.40.50.10810">
    <property type="entry name" value="Tandem AAA-ATPase domain"/>
    <property type="match status" value="1"/>
</dbReference>